<accession>A0A6J4PK35</accession>
<dbReference type="Pfam" id="PF02909">
    <property type="entry name" value="TetR_C_1"/>
    <property type="match status" value="1"/>
</dbReference>
<dbReference type="SUPFAM" id="SSF46689">
    <property type="entry name" value="Homeodomain-like"/>
    <property type="match status" value="1"/>
</dbReference>
<evidence type="ECO:0000256" key="4">
    <source>
        <dbReference type="PROSITE-ProRule" id="PRU00335"/>
    </source>
</evidence>
<dbReference type="InterPro" id="IPR004111">
    <property type="entry name" value="Repressor_TetR_C"/>
</dbReference>
<evidence type="ECO:0000259" key="6">
    <source>
        <dbReference type="PROSITE" id="PS50977"/>
    </source>
</evidence>
<dbReference type="AlphaFoldDB" id="A0A6J4PK35"/>
<dbReference type="Gene3D" id="1.10.10.60">
    <property type="entry name" value="Homeodomain-like"/>
    <property type="match status" value="1"/>
</dbReference>
<feature type="region of interest" description="Disordered" evidence="5">
    <location>
        <begin position="1"/>
        <end position="30"/>
    </location>
</feature>
<sequence>MTARSKRDAGGALPVWERPEPTSRPAPSPLSREKIVRAAMAIADEGGLASVSLRKVAASLDAGPMRLYGYVANKEELLELMVDEVYGEMASAGPTDGDWRAALRTIAHGIRRAAKEHGWFVDLMGGRPPRGPNALAHQEGTFAALAGTPGFEDIDVAMQALRIANAYVIGAIRVEAGELRAELESGMDKAEWQAARGPYMERMISTGRYPNLARVIREATIPPVDVEFDRGLDRVLDGIAAHLPR</sequence>
<dbReference type="PANTHER" id="PTHR30055">
    <property type="entry name" value="HTH-TYPE TRANSCRIPTIONAL REGULATOR RUTR"/>
    <property type="match status" value="1"/>
</dbReference>
<gene>
    <name evidence="7" type="ORF">AVDCRST_MAG01-01-1748</name>
</gene>
<protein>
    <submittedName>
        <fullName evidence="7">Transcriptional regulator, AcrR family</fullName>
    </submittedName>
</protein>
<dbReference type="GO" id="GO:0000976">
    <property type="term" value="F:transcription cis-regulatory region binding"/>
    <property type="evidence" value="ECO:0007669"/>
    <property type="project" value="TreeGrafter"/>
</dbReference>
<dbReference type="InterPro" id="IPR036271">
    <property type="entry name" value="Tet_transcr_reg_TetR-rel_C_sf"/>
</dbReference>
<keyword evidence="3" id="KW-0804">Transcription</keyword>
<dbReference type="PROSITE" id="PS50977">
    <property type="entry name" value="HTH_TETR_2"/>
    <property type="match status" value="1"/>
</dbReference>
<evidence type="ECO:0000256" key="1">
    <source>
        <dbReference type="ARBA" id="ARBA00023015"/>
    </source>
</evidence>
<keyword evidence="1" id="KW-0805">Transcription regulation</keyword>
<proteinExistence type="predicted"/>
<dbReference type="InterPro" id="IPR009057">
    <property type="entry name" value="Homeodomain-like_sf"/>
</dbReference>
<dbReference type="SUPFAM" id="SSF48498">
    <property type="entry name" value="Tetracyclin repressor-like, C-terminal domain"/>
    <property type="match status" value="1"/>
</dbReference>
<reference evidence="7" key="1">
    <citation type="submission" date="2020-02" db="EMBL/GenBank/DDBJ databases">
        <authorList>
            <person name="Meier V. D."/>
        </authorList>
    </citation>
    <scope>NUCLEOTIDE SEQUENCE</scope>
    <source>
        <strain evidence="7">AVDCRST_MAG01</strain>
    </source>
</reference>
<dbReference type="GO" id="GO:0003700">
    <property type="term" value="F:DNA-binding transcription factor activity"/>
    <property type="evidence" value="ECO:0007669"/>
    <property type="project" value="TreeGrafter"/>
</dbReference>
<feature type="domain" description="HTH tetR-type" evidence="6">
    <location>
        <begin position="29"/>
        <end position="89"/>
    </location>
</feature>
<evidence type="ECO:0000256" key="2">
    <source>
        <dbReference type="ARBA" id="ARBA00023125"/>
    </source>
</evidence>
<name>A0A6J4PK35_9ACTN</name>
<keyword evidence="2 4" id="KW-0238">DNA-binding</keyword>
<evidence type="ECO:0000256" key="3">
    <source>
        <dbReference type="ARBA" id="ARBA00023163"/>
    </source>
</evidence>
<evidence type="ECO:0000313" key="7">
    <source>
        <dbReference type="EMBL" id="CAA9413157.1"/>
    </source>
</evidence>
<dbReference type="GO" id="GO:0045892">
    <property type="term" value="P:negative regulation of DNA-templated transcription"/>
    <property type="evidence" value="ECO:0007669"/>
    <property type="project" value="InterPro"/>
</dbReference>
<dbReference type="InterPro" id="IPR050109">
    <property type="entry name" value="HTH-type_TetR-like_transc_reg"/>
</dbReference>
<dbReference type="EMBL" id="CADCUW010000260">
    <property type="protein sequence ID" value="CAA9413157.1"/>
    <property type="molecule type" value="Genomic_DNA"/>
</dbReference>
<organism evidence="7">
    <name type="scientific">uncultured Rubrobacteraceae bacterium</name>
    <dbReference type="NCBI Taxonomy" id="349277"/>
    <lineage>
        <taxon>Bacteria</taxon>
        <taxon>Bacillati</taxon>
        <taxon>Actinomycetota</taxon>
        <taxon>Rubrobacteria</taxon>
        <taxon>Rubrobacterales</taxon>
        <taxon>Rubrobacteraceae</taxon>
        <taxon>environmental samples</taxon>
    </lineage>
</organism>
<dbReference type="Gene3D" id="1.10.357.10">
    <property type="entry name" value="Tetracycline Repressor, domain 2"/>
    <property type="match status" value="1"/>
</dbReference>
<evidence type="ECO:0000256" key="5">
    <source>
        <dbReference type="SAM" id="MobiDB-lite"/>
    </source>
</evidence>
<dbReference type="InterPro" id="IPR001647">
    <property type="entry name" value="HTH_TetR"/>
</dbReference>
<dbReference type="PANTHER" id="PTHR30055:SF151">
    <property type="entry name" value="TRANSCRIPTIONAL REGULATORY PROTEIN"/>
    <property type="match status" value="1"/>
</dbReference>
<feature type="DNA-binding region" description="H-T-H motif" evidence="4">
    <location>
        <begin position="52"/>
        <end position="71"/>
    </location>
</feature>